<accession>A0AAV5WV88</accession>
<feature type="non-terminal residue" evidence="1">
    <location>
        <position position="76"/>
    </location>
</feature>
<organism evidence="1 2">
    <name type="scientific">Pristionchus fissidentatus</name>
    <dbReference type="NCBI Taxonomy" id="1538716"/>
    <lineage>
        <taxon>Eukaryota</taxon>
        <taxon>Metazoa</taxon>
        <taxon>Ecdysozoa</taxon>
        <taxon>Nematoda</taxon>
        <taxon>Chromadorea</taxon>
        <taxon>Rhabditida</taxon>
        <taxon>Rhabditina</taxon>
        <taxon>Diplogasteromorpha</taxon>
        <taxon>Diplogasteroidea</taxon>
        <taxon>Neodiplogasteridae</taxon>
        <taxon>Pristionchus</taxon>
    </lineage>
</organism>
<proteinExistence type="predicted"/>
<sequence length="76" mass="8589">IVTLTFFSHITRSSISTVRLDIPGGLFDEIRVCMTSTFLSPNLILLFVPVCKTWDSQQKVWLDDVLIGLYINTQNG</sequence>
<reference evidence="1" key="1">
    <citation type="submission" date="2023-10" db="EMBL/GenBank/DDBJ databases">
        <title>Genome assembly of Pristionchus species.</title>
        <authorList>
            <person name="Yoshida K."/>
            <person name="Sommer R.J."/>
        </authorList>
    </citation>
    <scope>NUCLEOTIDE SEQUENCE</scope>
    <source>
        <strain evidence="1">RS5133</strain>
    </source>
</reference>
<name>A0AAV5WV88_9BILA</name>
<feature type="non-terminal residue" evidence="1">
    <location>
        <position position="1"/>
    </location>
</feature>
<dbReference type="EMBL" id="BTSY01000006">
    <property type="protein sequence ID" value="GMT33672.1"/>
    <property type="molecule type" value="Genomic_DNA"/>
</dbReference>
<gene>
    <name evidence="1" type="ORF">PFISCL1PPCAC_24969</name>
</gene>
<keyword evidence="2" id="KW-1185">Reference proteome</keyword>
<dbReference type="AlphaFoldDB" id="A0AAV5WV88"/>
<dbReference type="Proteomes" id="UP001432322">
    <property type="component" value="Unassembled WGS sequence"/>
</dbReference>
<comment type="caution">
    <text evidence="1">The sequence shown here is derived from an EMBL/GenBank/DDBJ whole genome shotgun (WGS) entry which is preliminary data.</text>
</comment>
<evidence type="ECO:0000313" key="1">
    <source>
        <dbReference type="EMBL" id="GMT33672.1"/>
    </source>
</evidence>
<protein>
    <submittedName>
        <fullName evidence="1">Uncharacterized protein</fullName>
    </submittedName>
</protein>
<evidence type="ECO:0000313" key="2">
    <source>
        <dbReference type="Proteomes" id="UP001432322"/>
    </source>
</evidence>